<dbReference type="SUPFAM" id="SSF53300">
    <property type="entry name" value="vWA-like"/>
    <property type="match status" value="1"/>
</dbReference>
<accession>A0A517S7E6</accession>
<dbReference type="InParanoid" id="A0A517S7E6"/>
<dbReference type="AlphaFoldDB" id="A0A517S7E6"/>
<gene>
    <name evidence="3" type="ORF">Pan44_00540</name>
</gene>
<evidence type="ECO:0000313" key="4">
    <source>
        <dbReference type="Proteomes" id="UP000315700"/>
    </source>
</evidence>
<dbReference type="EMBL" id="CP036271">
    <property type="protein sequence ID" value="QDT52046.1"/>
    <property type="molecule type" value="Genomic_DNA"/>
</dbReference>
<dbReference type="CDD" id="cd00198">
    <property type="entry name" value="vWFA"/>
    <property type="match status" value="1"/>
</dbReference>
<keyword evidence="4" id="KW-1185">Reference proteome</keyword>
<sequence length="398" mass="41982">MMTFQRQRPERGEADRRRGSVLVFLVAGVVLLLAMTMISVDVASMQLARTELRAATDAAAKAGAEALLRTQSNAQAVQAAVAMASLNTVAGSAFKIAGSDVVIGTSAQQSDGTWAFSAGGDRPNAVRVNSKMSSGSASGPVRLAFGKMFNSGTFTPSRSSTASAIQQEICLAIDRSASMSWDLSGVNKKFPPNGAYARRPQPGSRWHALRAAFDAYLQEVAETAVPSRVALVTWASDMPSSMIPQEDLFGLLTPLTQALASIVARLEAALSYNFGTMLTRMNQLGEHPIYGGTNMSAGIDKAVETLTAGNVLPYASRSIVLMTDGQWNEGRDPRLAAADARAKGIMIHVVTFLPGAQSADARAVASITGGTYIHANDQAELIAAFEKLARTLPVVLTD</sequence>
<dbReference type="Pfam" id="PF00092">
    <property type="entry name" value="VWA"/>
    <property type="match status" value="1"/>
</dbReference>
<dbReference type="PROSITE" id="PS50234">
    <property type="entry name" value="VWFA"/>
    <property type="match status" value="1"/>
</dbReference>
<feature type="domain" description="VWFA" evidence="2">
    <location>
        <begin position="168"/>
        <end position="392"/>
    </location>
</feature>
<dbReference type="InterPro" id="IPR028087">
    <property type="entry name" value="Tad_N"/>
</dbReference>
<dbReference type="OrthoDB" id="242905at2"/>
<evidence type="ECO:0000259" key="2">
    <source>
        <dbReference type="PROSITE" id="PS50234"/>
    </source>
</evidence>
<name>A0A517S7E6_9PLAN</name>
<dbReference type="Gene3D" id="3.40.50.410">
    <property type="entry name" value="von Willebrand factor, type A domain"/>
    <property type="match status" value="1"/>
</dbReference>
<dbReference type="InterPro" id="IPR002035">
    <property type="entry name" value="VWF_A"/>
</dbReference>
<proteinExistence type="predicted"/>
<protein>
    <submittedName>
        <fullName evidence="3">von Willebrand factor type A domain protein</fullName>
    </submittedName>
</protein>
<dbReference type="RefSeq" id="WP_145026017.1">
    <property type="nucleotide sequence ID" value="NZ_CP036271.1"/>
</dbReference>
<evidence type="ECO:0000256" key="1">
    <source>
        <dbReference type="SAM" id="Phobius"/>
    </source>
</evidence>
<dbReference type="Proteomes" id="UP000315700">
    <property type="component" value="Chromosome"/>
</dbReference>
<dbReference type="KEGG" id="ccos:Pan44_00540"/>
<keyword evidence="1" id="KW-0812">Transmembrane</keyword>
<keyword evidence="1" id="KW-1133">Transmembrane helix</keyword>
<dbReference type="InterPro" id="IPR036465">
    <property type="entry name" value="vWFA_dom_sf"/>
</dbReference>
<evidence type="ECO:0000313" key="3">
    <source>
        <dbReference type="EMBL" id="QDT52046.1"/>
    </source>
</evidence>
<feature type="transmembrane region" description="Helical" evidence="1">
    <location>
        <begin position="21"/>
        <end position="40"/>
    </location>
</feature>
<dbReference type="Pfam" id="PF13400">
    <property type="entry name" value="Tad"/>
    <property type="match status" value="1"/>
</dbReference>
<reference evidence="3 4" key="1">
    <citation type="submission" date="2019-02" db="EMBL/GenBank/DDBJ databases">
        <title>Deep-cultivation of Planctomycetes and their phenomic and genomic characterization uncovers novel biology.</title>
        <authorList>
            <person name="Wiegand S."/>
            <person name="Jogler M."/>
            <person name="Boedeker C."/>
            <person name="Pinto D."/>
            <person name="Vollmers J."/>
            <person name="Rivas-Marin E."/>
            <person name="Kohn T."/>
            <person name="Peeters S.H."/>
            <person name="Heuer A."/>
            <person name="Rast P."/>
            <person name="Oberbeckmann S."/>
            <person name="Bunk B."/>
            <person name="Jeske O."/>
            <person name="Meyerdierks A."/>
            <person name="Storesund J.E."/>
            <person name="Kallscheuer N."/>
            <person name="Luecker S."/>
            <person name="Lage O.M."/>
            <person name="Pohl T."/>
            <person name="Merkel B.J."/>
            <person name="Hornburger P."/>
            <person name="Mueller R.-W."/>
            <person name="Bruemmer F."/>
            <person name="Labrenz M."/>
            <person name="Spormann A.M."/>
            <person name="Op den Camp H."/>
            <person name="Overmann J."/>
            <person name="Amann R."/>
            <person name="Jetten M.S.M."/>
            <person name="Mascher T."/>
            <person name="Medema M.H."/>
            <person name="Devos D.P."/>
            <person name="Kaster A.-K."/>
            <person name="Ovreas L."/>
            <person name="Rohde M."/>
            <person name="Galperin M.Y."/>
            <person name="Jogler C."/>
        </authorList>
    </citation>
    <scope>NUCLEOTIDE SEQUENCE [LARGE SCALE GENOMIC DNA]</scope>
    <source>
        <strain evidence="3 4">Pan44</strain>
    </source>
</reference>
<dbReference type="SMART" id="SM00327">
    <property type="entry name" value="VWA"/>
    <property type="match status" value="1"/>
</dbReference>
<keyword evidence="1" id="KW-0472">Membrane</keyword>
<organism evidence="3 4">
    <name type="scientific">Caulifigura coniformis</name>
    <dbReference type="NCBI Taxonomy" id="2527983"/>
    <lineage>
        <taxon>Bacteria</taxon>
        <taxon>Pseudomonadati</taxon>
        <taxon>Planctomycetota</taxon>
        <taxon>Planctomycetia</taxon>
        <taxon>Planctomycetales</taxon>
        <taxon>Planctomycetaceae</taxon>
        <taxon>Caulifigura</taxon>
    </lineage>
</organism>